<protein>
    <submittedName>
        <fullName evidence="3">Uncharacterized protein</fullName>
    </submittedName>
</protein>
<accession>A0ABP0N7R6</accession>
<name>A0ABP0N7R6_9DINO</name>
<evidence type="ECO:0000313" key="3">
    <source>
        <dbReference type="EMBL" id="CAK9058404.1"/>
    </source>
</evidence>
<sequence length="168" mass="18463">MRSPNPLEPSLACQPTPGGGGCLPKSRFSPDLEAEDEAAPDVSSLLQLGLMPVVGLILLPVALAEGCGLPLRTPVGFFLGLQQRVEWVVLGLRVEWVVLGFLLGLQLRVEWVVLGLRVEWVLLGFLLGLQLRVEWVVMGFLLRLHVEWAVLDLMPLQKGGWFVPGLRL</sequence>
<feature type="region of interest" description="Disordered" evidence="1">
    <location>
        <begin position="1"/>
        <end position="26"/>
    </location>
</feature>
<evidence type="ECO:0000313" key="2">
    <source>
        <dbReference type="EMBL" id="CAK9033893.1"/>
    </source>
</evidence>
<dbReference type="PROSITE" id="PS51257">
    <property type="entry name" value="PROKAR_LIPOPROTEIN"/>
    <property type="match status" value="1"/>
</dbReference>
<proteinExistence type="predicted"/>
<dbReference type="EMBL" id="CAXAMN010021361">
    <property type="protein sequence ID" value="CAK9058404.1"/>
    <property type="molecule type" value="Genomic_DNA"/>
</dbReference>
<gene>
    <name evidence="2" type="ORF">CCMP2556_LOCUS19238</name>
    <name evidence="3" type="ORF">CCMP2556_LOCUS28788</name>
</gene>
<dbReference type="EMBL" id="CAXAMN010011112">
    <property type="protein sequence ID" value="CAK9033893.1"/>
    <property type="molecule type" value="Genomic_DNA"/>
</dbReference>
<evidence type="ECO:0000313" key="4">
    <source>
        <dbReference type="Proteomes" id="UP001642484"/>
    </source>
</evidence>
<keyword evidence="4" id="KW-1185">Reference proteome</keyword>
<reference evidence="3 4" key="1">
    <citation type="submission" date="2024-02" db="EMBL/GenBank/DDBJ databases">
        <authorList>
            <person name="Chen Y."/>
            <person name="Shah S."/>
            <person name="Dougan E. K."/>
            <person name="Thang M."/>
            <person name="Chan C."/>
        </authorList>
    </citation>
    <scope>NUCLEOTIDE SEQUENCE [LARGE SCALE GENOMIC DNA]</scope>
</reference>
<dbReference type="Proteomes" id="UP001642484">
    <property type="component" value="Unassembled WGS sequence"/>
</dbReference>
<organism evidence="3 4">
    <name type="scientific">Durusdinium trenchii</name>
    <dbReference type="NCBI Taxonomy" id="1381693"/>
    <lineage>
        <taxon>Eukaryota</taxon>
        <taxon>Sar</taxon>
        <taxon>Alveolata</taxon>
        <taxon>Dinophyceae</taxon>
        <taxon>Suessiales</taxon>
        <taxon>Symbiodiniaceae</taxon>
        <taxon>Durusdinium</taxon>
    </lineage>
</organism>
<comment type="caution">
    <text evidence="3">The sequence shown here is derived from an EMBL/GenBank/DDBJ whole genome shotgun (WGS) entry which is preliminary data.</text>
</comment>
<evidence type="ECO:0000256" key="1">
    <source>
        <dbReference type="SAM" id="MobiDB-lite"/>
    </source>
</evidence>